<dbReference type="Proteomes" id="UP001258017">
    <property type="component" value="Unassembled WGS sequence"/>
</dbReference>
<dbReference type="PANTHER" id="PTHR42648:SF28">
    <property type="entry name" value="TRANSPOSON-ENCODED PROTEIN WITH RIBONUCLEASE H-LIKE AND RETROVIRUS ZINC FINGER-LIKE DOMAINS"/>
    <property type="match status" value="1"/>
</dbReference>
<dbReference type="InterPro" id="IPR039537">
    <property type="entry name" value="Retrotran_Ty1/copia-like"/>
</dbReference>
<reference evidence="3" key="1">
    <citation type="submission" date="2021-08" db="EMBL/GenBank/DDBJ databases">
        <authorList>
            <person name="Misof B."/>
            <person name="Oliver O."/>
            <person name="Podsiadlowski L."/>
            <person name="Donath A."/>
            <person name="Peters R."/>
            <person name="Mayer C."/>
            <person name="Rust J."/>
            <person name="Gunkel S."/>
            <person name="Lesny P."/>
            <person name="Martin S."/>
            <person name="Oeyen J.P."/>
            <person name="Petersen M."/>
            <person name="Panagiotis P."/>
            <person name="Wilbrandt J."/>
            <person name="Tanja T."/>
        </authorList>
    </citation>
    <scope>NUCLEOTIDE SEQUENCE</scope>
    <source>
        <strain evidence="3">GBR_01_08_01A</strain>
        <tissue evidence="3">Thorax + abdomen</tissue>
    </source>
</reference>
<keyword evidence="1" id="KW-0378">Hydrolase</keyword>
<feature type="non-terminal residue" evidence="3">
    <location>
        <position position="422"/>
    </location>
</feature>
<dbReference type="InterPro" id="IPR025724">
    <property type="entry name" value="GAG-pre-integrase_dom"/>
</dbReference>
<dbReference type="GO" id="GO:0008233">
    <property type="term" value="F:peptidase activity"/>
    <property type="evidence" value="ECO:0007669"/>
    <property type="project" value="UniProtKB-KW"/>
</dbReference>
<keyword evidence="4" id="KW-1185">Reference proteome</keyword>
<dbReference type="SUPFAM" id="SSF53098">
    <property type="entry name" value="Ribonuclease H-like"/>
    <property type="match status" value="1"/>
</dbReference>
<comment type="caution">
    <text evidence="3">The sequence shown here is derived from an EMBL/GenBank/DDBJ whole genome shotgun (WGS) entry which is preliminary data.</text>
</comment>
<gene>
    <name evidence="3" type="ORF">KPH14_012973</name>
</gene>
<dbReference type="AlphaFoldDB" id="A0AAD9R8A6"/>
<name>A0AAD9R8A6_9HYME</name>
<dbReference type="Pfam" id="PF25597">
    <property type="entry name" value="SH3_retrovirus"/>
    <property type="match status" value="1"/>
</dbReference>
<protein>
    <recommendedName>
        <fullName evidence="2">Integrase catalytic domain-containing protein</fullName>
    </recommendedName>
</protein>
<dbReference type="PANTHER" id="PTHR42648">
    <property type="entry name" value="TRANSPOSASE, PUTATIVE-RELATED"/>
    <property type="match status" value="1"/>
</dbReference>
<feature type="domain" description="Integrase catalytic" evidence="2">
    <location>
        <begin position="182"/>
        <end position="349"/>
    </location>
</feature>
<dbReference type="Pfam" id="PF13976">
    <property type="entry name" value="gag_pre-integrs"/>
    <property type="match status" value="1"/>
</dbReference>
<dbReference type="GO" id="GO:0015074">
    <property type="term" value="P:DNA integration"/>
    <property type="evidence" value="ECO:0007669"/>
    <property type="project" value="InterPro"/>
</dbReference>
<dbReference type="InterPro" id="IPR054722">
    <property type="entry name" value="PolX-like_BBD"/>
</dbReference>
<dbReference type="InterPro" id="IPR057670">
    <property type="entry name" value="SH3_retrovirus"/>
</dbReference>
<evidence type="ECO:0000313" key="4">
    <source>
        <dbReference type="Proteomes" id="UP001258017"/>
    </source>
</evidence>
<dbReference type="InterPro" id="IPR012337">
    <property type="entry name" value="RNaseH-like_sf"/>
</dbReference>
<dbReference type="GO" id="GO:0003676">
    <property type="term" value="F:nucleic acid binding"/>
    <property type="evidence" value="ECO:0007669"/>
    <property type="project" value="InterPro"/>
</dbReference>
<dbReference type="InterPro" id="IPR036397">
    <property type="entry name" value="RNaseH_sf"/>
</dbReference>
<accession>A0AAD9R8A6</accession>
<dbReference type="InterPro" id="IPR001584">
    <property type="entry name" value="Integrase_cat-core"/>
</dbReference>
<keyword evidence="1" id="KW-0645">Protease</keyword>
<sequence>KTFREIQIEHINTAADTNGSGKPVLEAKGVGEIEIKTFVGNHTEIVILHNVYYVPHIRKNLLSVSQIEQRAKEVIIRNGKAKIRNMVNGRIMCIADRKNDLYVVRAKTMINTTAIPESHNLAMNDKNLWHSRFCHINQKTIEKTAKSDQIRGLETTTIGGSVCEDCCVGKSTKIPCRKIKDRQSREVCELIHSDICGPMPVKSLGGKRYFATFVDDYSRHTTVAFLNSKDEIKDHIKRYIARVELETGKRVRRFRSDNGKEYCNKDVKLYFEEKGVKHEKSNVETPQMNGIAERTNRTLLDLVRSMLRSAHLPQKFWAEAVATAAYVRNRVSHTSLQDQIPQVIWGGRPMSVRHLRVYGSLAYAHLPRQGQRKLDDRAAPCVLVGYSTQTRGYRLWCPQKQDVIVTKHVRFEENKMGYEWLY</sequence>
<reference evidence="3" key="2">
    <citation type="journal article" date="2023" name="Commun. Biol.">
        <title>Intrasexual cuticular hydrocarbon dimorphism in a wasp sheds light on hydrocarbon biosynthesis genes in Hymenoptera.</title>
        <authorList>
            <person name="Moris V.C."/>
            <person name="Podsiadlowski L."/>
            <person name="Martin S."/>
            <person name="Oeyen J.P."/>
            <person name="Donath A."/>
            <person name="Petersen M."/>
            <person name="Wilbrandt J."/>
            <person name="Misof B."/>
            <person name="Liedtke D."/>
            <person name="Thamm M."/>
            <person name="Scheiner R."/>
            <person name="Schmitt T."/>
            <person name="Niehuis O."/>
        </authorList>
    </citation>
    <scope>NUCLEOTIDE SEQUENCE</scope>
    <source>
        <strain evidence="3">GBR_01_08_01A</strain>
    </source>
</reference>
<dbReference type="Pfam" id="PF00665">
    <property type="entry name" value="rve"/>
    <property type="match status" value="1"/>
</dbReference>
<dbReference type="EMBL" id="JAIFRP010005257">
    <property type="protein sequence ID" value="KAK2574690.1"/>
    <property type="molecule type" value="Genomic_DNA"/>
</dbReference>
<dbReference type="GO" id="GO:0006508">
    <property type="term" value="P:proteolysis"/>
    <property type="evidence" value="ECO:0007669"/>
    <property type="project" value="UniProtKB-KW"/>
</dbReference>
<evidence type="ECO:0000313" key="3">
    <source>
        <dbReference type="EMBL" id="KAK2574690.1"/>
    </source>
</evidence>
<dbReference type="Gene3D" id="3.30.420.10">
    <property type="entry name" value="Ribonuclease H-like superfamily/Ribonuclease H"/>
    <property type="match status" value="1"/>
</dbReference>
<feature type="non-terminal residue" evidence="3">
    <location>
        <position position="1"/>
    </location>
</feature>
<dbReference type="PROSITE" id="PS50994">
    <property type="entry name" value="INTEGRASE"/>
    <property type="match status" value="1"/>
</dbReference>
<proteinExistence type="predicted"/>
<organism evidence="3 4">
    <name type="scientific">Odynerus spinipes</name>
    <dbReference type="NCBI Taxonomy" id="1348599"/>
    <lineage>
        <taxon>Eukaryota</taxon>
        <taxon>Metazoa</taxon>
        <taxon>Ecdysozoa</taxon>
        <taxon>Arthropoda</taxon>
        <taxon>Hexapoda</taxon>
        <taxon>Insecta</taxon>
        <taxon>Pterygota</taxon>
        <taxon>Neoptera</taxon>
        <taxon>Endopterygota</taxon>
        <taxon>Hymenoptera</taxon>
        <taxon>Apocrita</taxon>
        <taxon>Aculeata</taxon>
        <taxon>Vespoidea</taxon>
        <taxon>Vespidae</taxon>
        <taxon>Eumeninae</taxon>
        <taxon>Odynerus</taxon>
    </lineage>
</organism>
<evidence type="ECO:0000256" key="1">
    <source>
        <dbReference type="ARBA" id="ARBA00022670"/>
    </source>
</evidence>
<dbReference type="Pfam" id="PF22936">
    <property type="entry name" value="Pol_BBD"/>
    <property type="match status" value="1"/>
</dbReference>
<evidence type="ECO:0000259" key="2">
    <source>
        <dbReference type="PROSITE" id="PS50994"/>
    </source>
</evidence>